<feature type="domain" description="DUF4604" evidence="2">
    <location>
        <begin position="6"/>
        <end position="158"/>
    </location>
</feature>
<protein>
    <recommendedName>
        <fullName evidence="2">DUF4604 domain-containing protein</fullName>
    </recommendedName>
</protein>
<feature type="compositionally biased region" description="Polar residues" evidence="1">
    <location>
        <begin position="93"/>
        <end position="105"/>
    </location>
</feature>
<evidence type="ECO:0000259" key="2">
    <source>
        <dbReference type="Pfam" id="PF15377"/>
    </source>
</evidence>
<feature type="compositionally biased region" description="Basic and acidic residues" evidence="1">
    <location>
        <begin position="119"/>
        <end position="136"/>
    </location>
</feature>
<accession>A0A9W9W2C9</accession>
<dbReference type="Pfam" id="PF15377">
    <property type="entry name" value="DUF4604"/>
    <property type="match status" value="1"/>
</dbReference>
<organism evidence="3 4">
    <name type="scientific">Penicillium cosmopolitanum</name>
    <dbReference type="NCBI Taxonomy" id="1131564"/>
    <lineage>
        <taxon>Eukaryota</taxon>
        <taxon>Fungi</taxon>
        <taxon>Dikarya</taxon>
        <taxon>Ascomycota</taxon>
        <taxon>Pezizomycotina</taxon>
        <taxon>Eurotiomycetes</taxon>
        <taxon>Eurotiomycetidae</taxon>
        <taxon>Eurotiales</taxon>
        <taxon>Aspergillaceae</taxon>
        <taxon>Penicillium</taxon>
    </lineage>
</organism>
<reference evidence="3" key="2">
    <citation type="journal article" date="2023" name="IMA Fungus">
        <title>Comparative genomic study of the Penicillium genus elucidates a diverse pangenome and 15 lateral gene transfer events.</title>
        <authorList>
            <person name="Petersen C."/>
            <person name="Sorensen T."/>
            <person name="Nielsen M.R."/>
            <person name="Sondergaard T.E."/>
            <person name="Sorensen J.L."/>
            <person name="Fitzpatrick D.A."/>
            <person name="Frisvad J.C."/>
            <person name="Nielsen K.L."/>
        </authorList>
    </citation>
    <scope>NUCLEOTIDE SEQUENCE</scope>
    <source>
        <strain evidence="3">IBT 29677</strain>
    </source>
</reference>
<feature type="region of interest" description="Disordered" evidence="1">
    <location>
        <begin position="1"/>
        <end position="158"/>
    </location>
</feature>
<evidence type="ECO:0000313" key="3">
    <source>
        <dbReference type="EMBL" id="KAJ5397400.1"/>
    </source>
</evidence>
<dbReference type="AlphaFoldDB" id="A0A9W9W2C9"/>
<evidence type="ECO:0000256" key="1">
    <source>
        <dbReference type="SAM" id="MobiDB-lite"/>
    </source>
</evidence>
<sequence>MSKNPKLAYEANEPAFLSKLRGQYGSSEGRLERPAMRPRKAKDPKDEEDDEPVYVDEESNEVISKEEYKALVKGDDPTDDTSTADNKDESKPQSDTAASKQSNLTEIGGQKKRKQAKVVGEDNKPEPEEMQPKETQPKTAATRKPKKAKKIKLSFDEE</sequence>
<feature type="compositionally biased region" description="Basic and acidic residues" evidence="1">
    <location>
        <begin position="63"/>
        <end position="76"/>
    </location>
</feature>
<comment type="caution">
    <text evidence="3">The sequence shown here is derived from an EMBL/GenBank/DDBJ whole genome shotgun (WGS) entry which is preliminary data.</text>
</comment>
<feature type="compositionally biased region" description="Basic residues" evidence="1">
    <location>
        <begin position="141"/>
        <end position="152"/>
    </location>
</feature>
<dbReference type="EMBL" id="JAPZBU010000006">
    <property type="protein sequence ID" value="KAJ5397400.1"/>
    <property type="molecule type" value="Genomic_DNA"/>
</dbReference>
<keyword evidence="4" id="KW-1185">Reference proteome</keyword>
<feature type="compositionally biased region" description="Acidic residues" evidence="1">
    <location>
        <begin position="46"/>
        <end position="60"/>
    </location>
</feature>
<gene>
    <name evidence="3" type="ORF">N7509_005513</name>
</gene>
<evidence type="ECO:0000313" key="4">
    <source>
        <dbReference type="Proteomes" id="UP001147747"/>
    </source>
</evidence>
<dbReference type="RefSeq" id="XP_056489452.1">
    <property type="nucleotide sequence ID" value="XM_056630150.1"/>
</dbReference>
<dbReference type="GeneID" id="81369130"/>
<dbReference type="InterPro" id="IPR027911">
    <property type="entry name" value="DUF4604"/>
</dbReference>
<proteinExistence type="predicted"/>
<reference evidence="3" key="1">
    <citation type="submission" date="2022-12" db="EMBL/GenBank/DDBJ databases">
        <authorList>
            <person name="Petersen C."/>
        </authorList>
    </citation>
    <scope>NUCLEOTIDE SEQUENCE</scope>
    <source>
        <strain evidence="3">IBT 29677</strain>
    </source>
</reference>
<dbReference type="OrthoDB" id="5388322at2759"/>
<name>A0A9W9W2C9_9EURO</name>
<dbReference type="Proteomes" id="UP001147747">
    <property type="component" value="Unassembled WGS sequence"/>
</dbReference>
<feature type="compositionally biased region" description="Basic and acidic residues" evidence="1">
    <location>
        <begin position="29"/>
        <end position="45"/>
    </location>
</feature>